<dbReference type="AlphaFoldDB" id="A0AA88YGJ1"/>
<dbReference type="Proteomes" id="UP001186944">
    <property type="component" value="Unassembled WGS sequence"/>
</dbReference>
<dbReference type="GO" id="GO:0008198">
    <property type="term" value="F:ferrous iron binding"/>
    <property type="evidence" value="ECO:0007669"/>
    <property type="project" value="InterPro"/>
</dbReference>
<gene>
    <name evidence="2" type="ORF">FSP39_024996</name>
</gene>
<dbReference type="EMBL" id="VSWD01000007">
    <property type="protein sequence ID" value="KAK3098992.1"/>
    <property type="molecule type" value="Genomic_DNA"/>
</dbReference>
<dbReference type="Pfam" id="PF02900">
    <property type="entry name" value="LigB"/>
    <property type="match status" value="1"/>
</dbReference>
<comment type="caution">
    <text evidence="2">The sequence shown here is derived from an EMBL/GenBank/DDBJ whole genome shotgun (WGS) entry which is preliminary data.</text>
</comment>
<organism evidence="2 3">
    <name type="scientific">Pinctada imbricata</name>
    <name type="common">Atlantic pearl-oyster</name>
    <name type="synonym">Pinctada martensii</name>
    <dbReference type="NCBI Taxonomy" id="66713"/>
    <lineage>
        <taxon>Eukaryota</taxon>
        <taxon>Metazoa</taxon>
        <taxon>Spiralia</taxon>
        <taxon>Lophotrochozoa</taxon>
        <taxon>Mollusca</taxon>
        <taxon>Bivalvia</taxon>
        <taxon>Autobranchia</taxon>
        <taxon>Pteriomorphia</taxon>
        <taxon>Pterioida</taxon>
        <taxon>Pterioidea</taxon>
        <taxon>Pteriidae</taxon>
        <taxon>Pinctada</taxon>
    </lineage>
</organism>
<evidence type="ECO:0000313" key="2">
    <source>
        <dbReference type="EMBL" id="KAK3098992.1"/>
    </source>
</evidence>
<dbReference type="GO" id="GO:0016702">
    <property type="term" value="F:oxidoreductase activity, acting on single donors with incorporation of molecular oxygen, incorporation of two atoms of oxygen"/>
    <property type="evidence" value="ECO:0007669"/>
    <property type="project" value="UniProtKB-ARBA"/>
</dbReference>
<keyword evidence="3" id="KW-1185">Reference proteome</keyword>
<dbReference type="InterPro" id="IPR004183">
    <property type="entry name" value="Xdiol_dOase_suB"/>
</dbReference>
<dbReference type="Gene3D" id="3.40.830.10">
    <property type="entry name" value="LigB-like"/>
    <property type="match status" value="1"/>
</dbReference>
<reference evidence="2" key="1">
    <citation type="submission" date="2019-08" db="EMBL/GenBank/DDBJ databases">
        <title>The improved chromosome-level genome for the pearl oyster Pinctada fucata martensii using PacBio sequencing and Hi-C.</title>
        <authorList>
            <person name="Zheng Z."/>
        </authorList>
    </citation>
    <scope>NUCLEOTIDE SEQUENCE</scope>
    <source>
        <strain evidence="2">ZZ-2019</strain>
        <tissue evidence="2">Adductor muscle</tissue>
    </source>
</reference>
<dbReference type="SUPFAM" id="SSF53213">
    <property type="entry name" value="LigB-like"/>
    <property type="match status" value="1"/>
</dbReference>
<protein>
    <recommendedName>
        <fullName evidence="1">Extradiol ring-cleavage dioxygenase class III enzyme subunit B domain-containing protein</fullName>
    </recommendedName>
</protein>
<name>A0AA88YGJ1_PINIB</name>
<accession>A0AA88YGJ1</accession>
<feature type="domain" description="Extradiol ring-cleavage dioxygenase class III enzyme subunit B" evidence="1">
    <location>
        <begin position="67"/>
        <end position="315"/>
    </location>
</feature>
<sequence length="331" mass="36702">MLKFSISINIVSNGVLGILFDVFFWKLVFICETQAVLSNFYIVPHGGIALDPTHFNTTNATSLKEAWMIHDSYVEIGKEIASLQPNLVFLSTPHGISDLNNFVFYYNPTASGFADTDNCQCPPCCYNVTVNLNMKVTSALLQVLSHSKNISALSGFGPPGASDSPFPLRWGEVIPLHFIPGNLTEIVILSHPSRRYSDDVSMIPELLKLGEDLYQYLESIPEKVVVMISADLAHTHSADGPYGFSKAAEPFDKAVGQWVQLQDPSSLVKTAASYVDKALSCGFTGLVMLQGILGDKRTSQWKPELLANYHPSYYGMMVAAFRRENRYRIKF</sequence>
<evidence type="ECO:0000259" key="1">
    <source>
        <dbReference type="Pfam" id="PF02900"/>
    </source>
</evidence>
<evidence type="ECO:0000313" key="3">
    <source>
        <dbReference type="Proteomes" id="UP001186944"/>
    </source>
</evidence>
<proteinExistence type="predicted"/>